<protein>
    <submittedName>
        <fullName evidence="4">UDP-glucosyltransferase</fullName>
    </submittedName>
</protein>
<dbReference type="SUPFAM" id="SSF53756">
    <property type="entry name" value="UDP-Glycosyltransferase/glycogen phosphorylase"/>
    <property type="match status" value="1"/>
</dbReference>
<name>A0A2R4QNK8_9POAL</name>
<dbReference type="EMBL" id="MF737043">
    <property type="protein sequence ID" value="AVY91793.1"/>
    <property type="molecule type" value="Genomic_DNA"/>
</dbReference>
<dbReference type="CDD" id="cd03784">
    <property type="entry name" value="GT1_Gtf-like"/>
    <property type="match status" value="1"/>
</dbReference>
<evidence type="ECO:0000256" key="2">
    <source>
        <dbReference type="ARBA" id="ARBA00022676"/>
    </source>
</evidence>
<comment type="similarity">
    <text evidence="1">Belongs to the UDP-glycosyltransferase family.</text>
</comment>
<evidence type="ECO:0000313" key="4">
    <source>
        <dbReference type="EMBL" id="AVY91793.1"/>
    </source>
</evidence>
<proteinExistence type="inferred from homology"/>
<keyword evidence="2" id="KW-0328">Glycosyltransferase</keyword>
<accession>A0A2R4QNK8</accession>
<dbReference type="AlphaFoldDB" id="A0A2R4QNK8"/>
<reference evidence="4" key="1">
    <citation type="journal article" date="2018" name="Front. Plant Sci.">
        <title>"Targeted Sequencing by Gene Synteny," a New Strategy for Polyploid Species: Sequencing and Physical Structure of a Complex Sugarcane Region.</title>
        <authorList>
            <person name="Mancini M.C."/>
            <person name="Cardoso-Silva C.B."/>
            <person name="Sforca D.A."/>
            <person name="Pereira de Souza A."/>
        </authorList>
    </citation>
    <scope>NUCLEOTIDE SEQUENCE</scope>
    <source>
        <strain evidence="4">Shy3280Sca038</strain>
    </source>
</reference>
<sequence>MDASGGSMHVVMLPWLAFGHILPFTELAKRIARQGHQITILSTPRNTRRLIHIPPDLAGLVRVVDVQLPHVERLPEDAEASIDLPSDDLRPYLRRAYDAAFADKLSDILQEPGPGKPDWVIIDYAAYWAPAAAARHGVPCAFLSLFGAAVVSFYGPAEGLMGRGKYARTKPEQLTVVPDYVPFPTTVAYRGFEAREFFTPVLVPDESGVSEGYRFAKCIEESQLVAIRSSAEFEPEWLQVLGGLYRKPVIPVGLFPPPPTQDIGGHKAALQWLDRQTRGSVVYAAFGSEAKLTSAQLQTIALGLEASGLPFLWAFRQPVDANEGKSGLPEGFEERVDGRGLVCRGWVPQARFLAHESIGGFLTHAGWNSIIEGLARGVRLVLLPLMFDQGLNARHLTEKKISVEVPRDEEDGSFTPKDIAAALRRVVVEEECEVFGDKAKELAKLFGNDEMNDQCVRDFLKCLSLSEYTRQRQSVVGL</sequence>
<dbReference type="PANTHER" id="PTHR48049:SF80">
    <property type="entry name" value="GLYCOSYLTRANSFERASE"/>
    <property type="match status" value="1"/>
</dbReference>
<dbReference type="PANTHER" id="PTHR48049">
    <property type="entry name" value="GLYCOSYLTRANSFERASE"/>
    <property type="match status" value="1"/>
</dbReference>
<organism evidence="4">
    <name type="scientific">Saccharum hybrid cultivar SP80-3280</name>
    <dbReference type="NCBI Taxonomy" id="193079"/>
    <lineage>
        <taxon>Eukaryota</taxon>
        <taxon>Viridiplantae</taxon>
        <taxon>Streptophyta</taxon>
        <taxon>Embryophyta</taxon>
        <taxon>Tracheophyta</taxon>
        <taxon>Spermatophyta</taxon>
        <taxon>Magnoliopsida</taxon>
        <taxon>Liliopsida</taxon>
        <taxon>Poales</taxon>
        <taxon>Poaceae</taxon>
        <taxon>PACMAD clade</taxon>
        <taxon>Panicoideae</taxon>
        <taxon>Andropogonodae</taxon>
        <taxon>Andropogoneae</taxon>
        <taxon>Saccharinae</taxon>
        <taxon>Saccharum</taxon>
        <taxon>Saccharum officinarum species complex</taxon>
    </lineage>
</organism>
<dbReference type="GO" id="GO:0035251">
    <property type="term" value="F:UDP-glucosyltransferase activity"/>
    <property type="evidence" value="ECO:0007669"/>
    <property type="project" value="InterPro"/>
</dbReference>
<keyword evidence="3 4" id="KW-0808">Transferase</keyword>
<evidence type="ECO:0000256" key="3">
    <source>
        <dbReference type="ARBA" id="ARBA00022679"/>
    </source>
</evidence>
<dbReference type="Gene3D" id="3.40.50.2000">
    <property type="entry name" value="Glycogen Phosphorylase B"/>
    <property type="match status" value="2"/>
</dbReference>
<dbReference type="FunFam" id="3.40.50.2000:FF:000037">
    <property type="entry name" value="Glycosyltransferase"/>
    <property type="match status" value="1"/>
</dbReference>
<dbReference type="Pfam" id="PF00201">
    <property type="entry name" value="UDPGT"/>
    <property type="match status" value="1"/>
</dbReference>
<dbReference type="FunFam" id="3.40.50.2000:FF:000088">
    <property type="entry name" value="Glycosyltransferase"/>
    <property type="match status" value="1"/>
</dbReference>
<dbReference type="InterPro" id="IPR050481">
    <property type="entry name" value="UDP-glycosyltransf_plant"/>
</dbReference>
<evidence type="ECO:0000256" key="1">
    <source>
        <dbReference type="ARBA" id="ARBA00009995"/>
    </source>
</evidence>
<gene>
    <name evidence="4" type="ORF">Shy3280Sca038_055</name>
</gene>
<dbReference type="InterPro" id="IPR002213">
    <property type="entry name" value="UDP_glucos_trans"/>
</dbReference>